<dbReference type="Proteomes" id="UP001459277">
    <property type="component" value="Unassembled WGS sequence"/>
</dbReference>
<gene>
    <name evidence="3" type="ORF">SO802_031705</name>
</gene>
<evidence type="ECO:0000313" key="4">
    <source>
        <dbReference type="Proteomes" id="UP001459277"/>
    </source>
</evidence>
<comment type="caution">
    <text evidence="3">The sequence shown here is derived from an EMBL/GenBank/DDBJ whole genome shotgun (WGS) entry which is preliminary data.</text>
</comment>
<dbReference type="PANTHER" id="PTHR31286">
    <property type="entry name" value="GLYCINE-RICH CELL WALL STRUCTURAL PROTEIN 1.8-LIKE"/>
    <property type="match status" value="1"/>
</dbReference>
<dbReference type="InterPro" id="IPR025836">
    <property type="entry name" value="Zn_knuckle_CX2CX4HX4C"/>
</dbReference>
<name>A0AAW2BL84_9ROSI</name>
<feature type="domain" description="DUF4283" evidence="1">
    <location>
        <begin position="34"/>
        <end position="105"/>
    </location>
</feature>
<evidence type="ECO:0000259" key="1">
    <source>
        <dbReference type="Pfam" id="PF14111"/>
    </source>
</evidence>
<dbReference type="InterPro" id="IPR025558">
    <property type="entry name" value="DUF4283"/>
</dbReference>
<sequence>MDDLTKQWSGLTISQREGPKVRLQDEMAASVSIIAAKFLTKRALNHEAVAATFTLIWRSKRGFKIKYLGNHIMLFTFDSETEVDTILANAPWSFDKHLMILQKYDGVSKIEDLDFNSTSFWIQLHGLPVKFMTTTVAEMLCELVGRELCVSFKYERLPKLCYWCGRLTHNDRDCDRWIESEGSLTDADKEYRPLLKASPWSRARNSVVEVSGFYSKMKAERDGQWRSDETGNSTAVRVMPNTPTSNLLQAQYDNSFSNLVKDDSFQNNFHSVSMSIDPIHVENNTAGPTHLHTDPRPVSNSDLTFDKQLEAIDQDLMKFDNPMHVTPITPTSHYHMPSQPVSLNHHSQDINDTPNLITIPSNPPLTNSTHTSNPNFPTNPISPPHPSHISSWKRIFRATVAHIPNLNPISGSKSALNED</sequence>
<dbReference type="AlphaFoldDB" id="A0AAW2BL84"/>
<dbReference type="InterPro" id="IPR040256">
    <property type="entry name" value="At4g02000-like"/>
</dbReference>
<accession>A0AAW2BL84</accession>
<feature type="domain" description="Zinc knuckle CX2CX4HX4C" evidence="2">
    <location>
        <begin position="145"/>
        <end position="175"/>
    </location>
</feature>
<dbReference type="Pfam" id="PF14392">
    <property type="entry name" value="zf-CCHC_4"/>
    <property type="match status" value="1"/>
</dbReference>
<protein>
    <recommendedName>
        <fullName evidence="5">CCHC-type domain-containing protein</fullName>
    </recommendedName>
</protein>
<dbReference type="EMBL" id="JAZDWU010000011">
    <property type="protein sequence ID" value="KAK9986754.1"/>
    <property type="molecule type" value="Genomic_DNA"/>
</dbReference>
<evidence type="ECO:0000259" key="2">
    <source>
        <dbReference type="Pfam" id="PF14392"/>
    </source>
</evidence>
<organism evidence="3 4">
    <name type="scientific">Lithocarpus litseifolius</name>
    <dbReference type="NCBI Taxonomy" id="425828"/>
    <lineage>
        <taxon>Eukaryota</taxon>
        <taxon>Viridiplantae</taxon>
        <taxon>Streptophyta</taxon>
        <taxon>Embryophyta</taxon>
        <taxon>Tracheophyta</taxon>
        <taxon>Spermatophyta</taxon>
        <taxon>Magnoliopsida</taxon>
        <taxon>eudicotyledons</taxon>
        <taxon>Gunneridae</taxon>
        <taxon>Pentapetalae</taxon>
        <taxon>rosids</taxon>
        <taxon>fabids</taxon>
        <taxon>Fagales</taxon>
        <taxon>Fagaceae</taxon>
        <taxon>Lithocarpus</taxon>
    </lineage>
</organism>
<reference evidence="3 4" key="1">
    <citation type="submission" date="2024-01" db="EMBL/GenBank/DDBJ databases">
        <title>A telomere-to-telomere, gap-free genome of sweet tea (Lithocarpus litseifolius).</title>
        <authorList>
            <person name="Zhou J."/>
        </authorList>
    </citation>
    <scope>NUCLEOTIDE SEQUENCE [LARGE SCALE GENOMIC DNA]</scope>
    <source>
        <strain evidence="3">Zhou-2022a</strain>
        <tissue evidence="3">Leaf</tissue>
    </source>
</reference>
<evidence type="ECO:0008006" key="5">
    <source>
        <dbReference type="Google" id="ProtNLM"/>
    </source>
</evidence>
<proteinExistence type="predicted"/>
<dbReference type="PANTHER" id="PTHR31286:SF167">
    <property type="entry name" value="OS09G0268800 PROTEIN"/>
    <property type="match status" value="1"/>
</dbReference>
<evidence type="ECO:0000313" key="3">
    <source>
        <dbReference type="EMBL" id="KAK9986754.1"/>
    </source>
</evidence>
<keyword evidence="4" id="KW-1185">Reference proteome</keyword>
<dbReference type="Pfam" id="PF14111">
    <property type="entry name" value="DUF4283"/>
    <property type="match status" value="1"/>
</dbReference>